<dbReference type="Proteomes" id="UP001152795">
    <property type="component" value="Unassembled WGS sequence"/>
</dbReference>
<proteinExistence type="predicted"/>
<dbReference type="OrthoDB" id="5946384at2759"/>
<dbReference type="SUPFAM" id="SSF54495">
    <property type="entry name" value="UBC-like"/>
    <property type="match status" value="1"/>
</dbReference>
<evidence type="ECO:0000313" key="2">
    <source>
        <dbReference type="Proteomes" id="UP001152795"/>
    </source>
</evidence>
<gene>
    <name evidence="1" type="ORF">PACLA_8A044663</name>
</gene>
<evidence type="ECO:0000313" key="1">
    <source>
        <dbReference type="EMBL" id="CAB3995469.1"/>
    </source>
</evidence>
<comment type="caution">
    <text evidence="1">The sequence shown here is derived from an EMBL/GenBank/DDBJ whole genome shotgun (WGS) entry which is preliminary data.</text>
</comment>
<reference evidence="1" key="1">
    <citation type="submission" date="2020-04" db="EMBL/GenBank/DDBJ databases">
        <authorList>
            <person name="Alioto T."/>
            <person name="Alioto T."/>
            <person name="Gomez Garrido J."/>
        </authorList>
    </citation>
    <scope>NUCLEOTIDE SEQUENCE</scope>
    <source>
        <strain evidence="1">A484AB</strain>
    </source>
</reference>
<name>A0A7D9DXY8_PARCT</name>
<protein>
    <submittedName>
        <fullName evidence="1">Uncharacterized protein</fullName>
    </submittedName>
</protein>
<sequence length="146" mass="17039">MSWSNYQLRRLQHEKEILAKYFPGRVRWSNVHGRTKVQVQLTSNNNRNYTLSITLGEDFPHSCPTLLVESPSLSQQNGMPLPHNSLQFHTLHDPSGLVSICHFVVRAWTNENTLYQVFMKGRLWIEGYEGHLATGRNMDFYLRHQS</sequence>
<accession>A0A7D9DXY8</accession>
<keyword evidence="2" id="KW-1185">Reference proteome</keyword>
<dbReference type="InterPro" id="IPR016135">
    <property type="entry name" value="UBQ-conjugating_enzyme/RWD"/>
</dbReference>
<dbReference type="EMBL" id="CACRXK020002670">
    <property type="protein sequence ID" value="CAB3995469.1"/>
    <property type="molecule type" value="Genomic_DNA"/>
</dbReference>
<dbReference type="AlphaFoldDB" id="A0A7D9DXY8"/>
<organism evidence="1 2">
    <name type="scientific">Paramuricea clavata</name>
    <name type="common">Red gorgonian</name>
    <name type="synonym">Violescent sea-whip</name>
    <dbReference type="NCBI Taxonomy" id="317549"/>
    <lineage>
        <taxon>Eukaryota</taxon>
        <taxon>Metazoa</taxon>
        <taxon>Cnidaria</taxon>
        <taxon>Anthozoa</taxon>
        <taxon>Octocorallia</taxon>
        <taxon>Malacalcyonacea</taxon>
        <taxon>Plexauridae</taxon>
        <taxon>Paramuricea</taxon>
    </lineage>
</organism>